<evidence type="ECO:0000256" key="1">
    <source>
        <dbReference type="ARBA" id="ARBA00010617"/>
    </source>
</evidence>
<evidence type="ECO:0000256" key="2">
    <source>
        <dbReference type="RuleBase" id="RU000461"/>
    </source>
</evidence>
<dbReference type="PANTHER" id="PTHR46696:SF1">
    <property type="entry name" value="CYTOCHROME P450 YJIB-RELATED"/>
    <property type="match status" value="1"/>
</dbReference>
<reference evidence="5" key="1">
    <citation type="submission" date="2023-07" db="EMBL/GenBank/DDBJ databases">
        <title>Whole genome shotgun sequence of Streptomyces spororaveus NBRC 15456.</title>
        <authorList>
            <person name="Komaki H."/>
            <person name="Tamura T."/>
        </authorList>
    </citation>
    <scope>NUCLEOTIDE SEQUENCE [LARGE SCALE GENOMIC DNA]</scope>
    <source>
        <strain evidence="5">NBRC 15456</strain>
    </source>
</reference>
<keyword evidence="5" id="KW-1185">Reference proteome</keyword>
<dbReference type="CDD" id="cd20625">
    <property type="entry name" value="CYP164-like"/>
    <property type="match status" value="1"/>
</dbReference>
<dbReference type="Proteomes" id="UP000608522">
    <property type="component" value="Unassembled WGS sequence"/>
</dbReference>
<dbReference type="PANTHER" id="PTHR46696">
    <property type="entry name" value="P450, PUTATIVE (EUROFUNG)-RELATED"/>
    <property type="match status" value="1"/>
</dbReference>
<sequence>MLIDPASRPDPYPILGALREASPRAASDGLVVVGRYGDCAKVLRDPGMSSEHDRSRLAPRRGARPMRTGNFLHLDPPDHTRIRRLVTKAFTPRAVAALEPRIRAMVDELLTAARDRGSLDVVTGLAHPLPVRVICELLGVPAEDHGRFQEWSASLAETLEPPLPGLVGPRAKVAAAQARAEFIAYFRELIAARRAVARDDLVSHLIQVKEDGDQLTESELLATCILLINAGHETTANLINNGVLALLRHPDQLRLLRQDPALAPAVVEEVLRYDTPVQLTLRVASGPTRLGDAHIETDDLVVLLLGAANRDPEAYEDPDRFDIRRTAARPHLSFSAGPHFCLGAGLARLEARIVFEVFARRFVEPRLCATEIAYKPNLNLRGPARLDIEFDAV</sequence>
<dbReference type="Pfam" id="PF00067">
    <property type="entry name" value="p450"/>
    <property type="match status" value="1"/>
</dbReference>
<keyword evidence="2" id="KW-0479">Metal-binding</keyword>
<keyword evidence="2" id="KW-0560">Oxidoreductase</keyword>
<dbReference type="InterPro" id="IPR036396">
    <property type="entry name" value="Cyt_P450_sf"/>
</dbReference>
<comment type="caution">
    <text evidence="4">The sequence shown here is derived from an EMBL/GenBank/DDBJ whole genome shotgun (WGS) entry which is preliminary data.</text>
</comment>
<dbReference type="InterPro" id="IPR001128">
    <property type="entry name" value="Cyt_P450"/>
</dbReference>
<keyword evidence="2" id="KW-0408">Iron</keyword>
<dbReference type="PROSITE" id="PS00086">
    <property type="entry name" value="CYTOCHROME_P450"/>
    <property type="match status" value="1"/>
</dbReference>
<proteinExistence type="inferred from homology"/>
<keyword evidence="2" id="KW-0349">Heme</keyword>
<dbReference type="Gene3D" id="1.10.630.10">
    <property type="entry name" value="Cytochrome P450"/>
    <property type="match status" value="1"/>
</dbReference>
<feature type="region of interest" description="Disordered" evidence="3">
    <location>
        <begin position="44"/>
        <end position="74"/>
    </location>
</feature>
<evidence type="ECO:0000256" key="3">
    <source>
        <dbReference type="SAM" id="MobiDB-lite"/>
    </source>
</evidence>
<evidence type="ECO:0000313" key="4">
    <source>
        <dbReference type="EMBL" id="GHI75625.1"/>
    </source>
</evidence>
<protein>
    <submittedName>
        <fullName evidence="4">Cytochrome P450</fullName>
    </submittedName>
</protein>
<keyword evidence="2" id="KW-0503">Monooxygenase</keyword>
<gene>
    <name evidence="4" type="ORF">Sspor_11860</name>
</gene>
<name>A0ABQ3T5K6_9ACTN</name>
<comment type="similarity">
    <text evidence="1 2">Belongs to the cytochrome P450 family.</text>
</comment>
<organism evidence="4 5">
    <name type="scientific">Streptomyces spororaveus</name>
    <dbReference type="NCBI Taxonomy" id="284039"/>
    <lineage>
        <taxon>Bacteria</taxon>
        <taxon>Bacillati</taxon>
        <taxon>Actinomycetota</taxon>
        <taxon>Actinomycetes</taxon>
        <taxon>Kitasatosporales</taxon>
        <taxon>Streptomycetaceae</taxon>
        <taxon>Streptomyces</taxon>
    </lineage>
</organism>
<dbReference type="SUPFAM" id="SSF48264">
    <property type="entry name" value="Cytochrome P450"/>
    <property type="match status" value="1"/>
</dbReference>
<dbReference type="EMBL" id="BNED01000005">
    <property type="protein sequence ID" value="GHI75625.1"/>
    <property type="molecule type" value="Genomic_DNA"/>
</dbReference>
<dbReference type="InterPro" id="IPR017972">
    <property type="entry name" value="Cyt_P450_CS"/>
</dbReference>
<dbReference type="InterPro" id="IPR002397">
    <property type="entry name" value="Cyt_P450_B"/>
</dbReference>
<dbReference type="PRINTS" id="PR00385">
    <property type="entry name" value="P450"/>
</dbReference>
<accession>A0ABQ3T5K6</accession>
<evidence type="ECO:0000313" key="5">
    <source>
        <dbReference type="Proteomes" id="UP000608522"/>
    </source>
</evidence>
<dbReference type="PRINTS" id="PR00359">
    <property type="entry name" value="BP450"/>
</dbReference>